<dbReference type="SUPFAM" id="SSF56935">
    <property type="entry name" value="Porins"/>
    <property type="match status" value="1"/>
</dbReference>
<gene>
    <name evidence="2" type="ORF">KI809_00760</name>
</gene>
<dbReference type="Proteomes" id="UP000811899">
    <property type="component" value="Unassembled WGS sequence"/>
</dbReference>
<evidence type="ECO:0000313" key="2">
    <source>
        <dbReference type="EMBL" id="MBT0662817.1"/>
    </source>
</evidence>
<feature type="signal peptide" evidence="1">
    <location>
        <begin position="1"/>
        <end position="22"/>
    </location>
</feature>
<comment type="caution">
    <text evidence="2">The sequence shown here is derived from an EMBL/GenBank/DDBJ whole genome shotgun (WGS) entry which is preliminary data.</text>
</comment>
<name>A0AAW4KZW7_9BACT</name>
<dbReference type="AlphaFoldDB" id="A0AAW4KZW7"/>
<organism evidence="2 3">
    <name type="scientific">Geoanaerobacter pelophilus</name>
    <dbReference type="NCBI Taxonomy" id="60036"/>
    <lineage>
        <taxon>Bacteria</taxon>
        <taxon>Pseudomonadati</taxon>
        <taxon>Thermodesulfobacteriota</taxon>
        <taxon>Desulfuromonadia</taxon>
        <taxon>Geobacterales</taxon>
        <taxon>Geobacteraceae</taxon>
        <taxon>Geoanaerobacter</taxon>
    </lineage>
</organism>
<feature type="chain" id="PRO_5043397461" description="Porin" evidence="1">
    <location>
        <begin position="23"/>
        <end position="463"/>
    </location>
</feature>
<proteinExistence type="predicted"/>
<keyword evidence="3" id="KW-1185">Reference proteome</keyword>
<accession>A0AAW4KZW7</accession>
<reference evidence="2 3" key="1">
    <citation type="submission" date="2021-05" db="EMBL/GenBank/DDBJ databases">
        <title>The draft genome of Geobacter pelophilus DSM 12255.</title>
        <authorList>
            <person name="Xu Z."/>
            <person name="Masuda Y."/>
            <person name="Itoh H."/>
            <person name="Senoo K."/>
        </authorList>
    </citation>
    <scope>NUCLEOTIDE SEQUENCE [LARGE SCALE GENOMIC DNA]</scope>
    <source>
        <strain evidence="2 3">DSM 12255</strain>
    </source>
</reference>
<sequence length="463" mass="49670">MNKYRSPGLIIALVFMAAPVLAASQGYNTDAQPSPEVAPGFYGKMVTPVTSKFNLSIGGYLKLDYAYNSTNLGSNGVITPISGAIPSKSINGTGANSATFANQDQSVFSMKQSRIWFKIDGPSLSGAKTGGFLEVDFYGDNSGAAESPMPRLRHAYGTIDWPQTQVLFGQYWDMFAPMIASTEDFRTAAPQGAPYGPRVPQLRLTHKLDFTPEHQLKLVFAVQDPNQTGDNQSSVTGQYGPSVNYAGQIFYVNKGLGVAPGYMSLSMNPFTIGAFGLYGTEKAPSNGDNSLSSWGYGLYTFAPLLKSKDGVNRAGTLAFEGQAYTAGNLAYSGATSISVVGTTPAGGTQGSTSNTFDASGNQKPARNWAFIGQLKFFPIQDLGFTAGFGSRYAYNNGDYANITNYQRQSRQIYANITYDLNAAIRLATEYQNIETKYGNVNGVSGAKASGVDNTVRLCAYYFF</sequence>
<evidence type="ECO:0008006" key="4">
    <source>
        <dbReference type="Google" id="ProtNLM"/>
    </source>
</evidence>
<evidence type="ECO:0000256" key="1">
    <source>
        <dbReference type="SAM" id="SignalP"/>
    </source>
</evidence>
<evidence type="ECO:0000313" key="3">
    <source>
        <dbReference type="Proteomes" id="UP000811899"/>
    </source>
</evidence>
<dbReference type="EMBL" id="JAHCVJ010000001">
    <property type="protein sequence ID" value="MBT0662817.1"/>
    <property type="molecule type" value="Genomic_DNA"/>
</dbReference>
<protein>
    <recommendedName>
        <fullName evidence="4">Porin</fullName>
    </recommendedName>
</protein>
<keyword evidence="1" id="KW-0732">Signal</keyword>
<dbReference type="RefSeq" id="WP_214169612.1">
    <property type="nucleotide sequence ID" value="NZ_JAHCVJ010000001.1"/>
</dbReference>